<reference evidence="5 6" key="1">
    <citation type="submission" date="2020-08" db="EMBL/GenBank/DDBJ databases">
        <title>Bridging the membrane lipid divide: bacteria of the FCB group superphylum have the potential to synthesize archaeal ether lipids.</title>
        <authorList>
            <person name="Villanueva L."/>
            <person name="Von Meijenfeldt F.A.B."/>
            <person name="Westbye A.B."/>
            <person name="Yadav S."/>
            <person name="Hopmans E.C."/>
            <person name="Dutilh B.E."/>
            <person name="Sinninghe Damste J.S."/>
        </authorList>
    </citation>
    <scope>NUCLEOTIDE SEQUENCE [LARGE SCALE GENOMIC DNA]</scope>
    <source>
        <strain evidence="5">NIOZ-UU36</strain>
    </source>
</reference>
<dbReference type="PIRSF" id="PIRSF000126">
    <property type="entry name" value="11-beta-HSD1"/>
    <property type="match status" value="1"/>
</dbReference>
<dbReference type="AlphaFoldDB" id="A0A8J6NL45"/>
<dbReference type="PRINTS" id="PR00081">
    <property type="entry name" value="GDHRDH"/>
</dbReference>
<sequence length="266" mass="29760">MQLKDKVVLITGASSGFGASAAFLFAHEGAKVILVARRLDRLQKLANDIQEQGYEALAIPVDIASLAEIRLMVQSALDFYGQIDILFNNAGFGRMDWFENLDSERDIEPQIAVNLTGLIQVTRAVLPHMIDRGEGHIINMSSVTGWTAAPLYSVYAATKFGVRGFSDALRREVRHLGIHVSAIYPGSAVTEFSNQTSDKSIKKKFKTPARLSMTSDYVAAKVVQVAWRPRRALILPWWMGIIIWINNHFPGLSDWAQIRFSKKYHK</sequence>
<evidence type="ECO:0000256" key="3">
    <source>
        <dbReference type="RuleBase" id="RU000363"/>
    </source>
</evidence>
<dbReference type="Proteomes" id="UP000614469">
    <property type="component" value="Unassembled WGS sequence"/>
</dbReference>
<dbReference type="PRINTS" id="PR00080">
    <property type="entry name" value="SDRFAMILY"/>
</dbReference>
<dbReference type="InterPro" id="IPR036291">
    <property type="entry name" value="NAD(P)-bd_dom_sf"/>
</dbReference>
<keyword evidence="2" id="KW-0560">Oxidoreductase</keyword>
<dbReference type="InterPro" id="IPR002347">
    <property type="entry name" value="SDR_fam"/>
</dbReference>
<proteinExistence type="inferred from homology"/>
<dbReference type="Pfam" id="PF00106">
    <property type="entry name" value="adh_short"/>
    <property type="match status" value="1"/>
</dbReference>
<dbReference type="GO" id="GO:0016020">
    <property type="term" value="C:membrane"/>
    <property type="evidence" value="ECO:0007669"/>
    <property type="project" value="TreeGrafter"/>
</dbReference>
<evidence type="ECO:0000313" key="5">
    <source>
        <dbReference type="EMBL" id="MBC8334945.1"/>
    </source>
</evidence>
<dbReference type="SMART" id="SM00822">
    <property type="entry name" value="PKS_KR"/>
    <property type="match status" value="1"/>
</dbReference>
<dbReference type="PANTHER" id="PTHR44196:SF1">
    <property type="entry name" value="DEHYDROGENASE_REDUCTASE SDR FAMILY MEMBER 7B"/>
    <property type="match status" value="1"/>
</dbReference>
<dbReference type="GO" id="GO:0016616">
    <property type="term" value="F:oxidoreductase activity, acting on the CH-OH group of donors, NAD or NADP as acceptor"/>
    <property type="evidence" value="ECO:0007669"/>
    <property type="project" value="UniProtKB-ARBA"/>
</dbReference>
<comment type="caution">
    <text evidence="5">The sequence shown here is derived from an EMBL/GenBank/DDBJ whole genome shotgun (WGS) entry which is preliminary data.</text>
</comment>
<dbReference type="InterPro" id="IPR020904">
    <property type="entry name" value="Sc_DH/Rdtase_CS"/>
</dbReference>
<protein>
    <submittedName>
        <fullName evidence="5">SDR family oxidoreductase</fullName>
    </submittedName>
</protein>
<evidence type="ECO:0000313" key="6">
    <source>
        <dbReference type="Proteomes" id="UP000614469"/>
    </source>
</evidence>
<dbReference type="PANTHER" id="PTHR44196">
    <property type="entry name" value="DEHYDROGENASE/REDUCTASE SDR FAMILY MEMBER 7B"/>
    <property type="match status" value="1"/>
</dbReference>
<comment type="similarity">
    <text evidence="1 3">Belongs to the short-chain dehydrogenases/reductases (SDR) family.</text>
</comment>
<dbReference type="PROSITE" id="PS00061">
    <property type="entry name" value="ADH_SHORT"/>
    <property type="match status" value="1"/>
</dbReference>
<dbReference type="InterPro" id="IPR057326">
    <property type="entry name" value="KR_dom"/>
</dbReference>
<dbReference type="Gene3D" id="3.40.50.720">
    <property type="entry name" value="NAD(P)-binding Rossmann-like Domain"/>
    <property type="match status" value="1"/>
</dbReference>
<evidence type="ECO:0000256" key="1">
    <source>
        <dbReference type="ARBA" id="ARBA00006484"/>
    </source>
</evidence>
<dbReference type="EMBL" id="JACNJN010000085">
    <property type="protein sequence ID" value="MBC8334945.1"/>
    <property type="molecule type" value="Genomic_DNA"/>
</dbReference>
<feature type="domain" description="Ketoreductase" evidence="4">
    <location>
        <begin position="6"/>
        <end position="192"/>
    </location>
</feature>
<evidence type="ECO:0000259" key="4">
    <source>
        <dbReference type="SMART" id="SM00822"/>
    </source>
</evidence>
<gene>
    <name evidence="5" type="ORF">H8E29_06760</name>
</gene>
<organism evidence="5 6">
    <name type="scientific">Candidatus Desulfolinea nitratireducens</name>
    <dbReference type="NCBI Taxonomy" id="2841698"/>
    <lineage>
        <taxon>Bacteria</taxon>
        <taxon>Bacillati</taxon>
        <taxon>Chloroflexota</taxon>
        <taxon>Anaerolineae</taxon>
        <taxon>Anaerolineales</taxon>
        <taxon>Anaerolineales incertae sedis</taxon>
        <taxon>Candidatus Desulfolinea</taxon>
    </lineage>
</organism>
<dbReference type="SUPFAM" id="SSF51735">
    <property type="entry name" value="NAD(P)-binding Rossmann-fold domains"/>
    <property type="match status" value="1"/>
</dbReference>
<accession>A0A8J6NL45</accession>
<name>A0A8J6NL45_9CHLR</name>
<dbReference type="FunFam" id="3.40.50.720:FF:000047">
    <property type="entry name" value="NADP-dependent L-serine/L-allo-threonine dehydrogenase"/>
    <property type="match status" value="1"/>
</dbReference>
<evidence type="ECO:0000256" key="2">
    <source>
        <dbReference type="ARBA" id="ARBA00023002"/>
    </source>
</evidence>